<dbReference type="InterPro" id="IPR029044">
    <property type="entry name" value="Nucleotide-diphossugar_trans"/>
</dbReference>
<dbReference type="EMBL" id="SZYH01000001">
    <property type="protein sequence ID" value="TKV67631.1"/>
    <property type="molecule type" value="Genomic_DNA"/>
</dbReference>
<name>A0A4U6R2L9_9GAMM</name>
<evidence type="ECO:0000259" key="1">
    <source>
        <dbReference type="Pfam" id="PF00535"/>
    </source>
</evidence>
<dbReference type="AlphaFoldDB" id="A0A4U6R2L9"/>
<protein>
    <submittedName>
        <fullName evidence="2">Glycosyltransferase</fullName>
    </submittedName>
</protein>
<dbReference type="Proteomes" id="UP000308488">
    <property type="component" value="Unassembled WGS sequence"/>
</dbReference>
<accession>A0A4U6R2L9</accession>
<keyword evidence="2" id="KW-0808">Transferase</keyword>
<dbReference type="OrthoDB" id="9802649at2"/>
<comment type="caution">
    <text evidence="2">The sequence shown here is derived from an EMBL/GenBank/DDBJ whole genome shotgun (WGS) entry which is preliminary data.</text>
</comment>
<dbReference type="RefSeq" id="WP_137435045.1">
    <property type="nucleotide sequence ID" value="NZ_JANRHC010000001.1"/>
</dbReference>
<gene>
    <name evidence="2" type="ORF">FDP08_05795</name>
</gene>
<dbReference type="PANTHER" id="PTHR22916">
    <property type="entry name" value="GLYCOSYLTRANSFERASE"/>
    <property type="match status" value="1"/>
</dbReference>
<evidence type="ECO:0000313" key="3">
    <source>
        <dbReference type="Proteomes" id="UP000308488"/>
    </source>
</evidence>
<proteinExistence type="predicted"/>
<evidence type="ECO:0000313" key="2">
    <source>
        <dbReference type="EMBL" id="TKV67631.1"/>
    </source>
</evidence>
<reference evidence="2 3" key="1">
    <citation type="submission" date="2019-05" db="EMBL/GenBank/DDBJ databases">
        <title>Marinobacter panjinensis sp. nov., a moderately halophilic bacterium isolated from sea tidal flat environment.</title>
        <authorList>
            <person name="Yang W."/>
            <person name="An M."/>
            <person name="He W."/>
            <person name="Luo X."/>
            <person name="Zhu L."/>
            <person name="Chen G."/>
            <person name="Zhang Y."/>
            <person name="Wang Y."/>
        </authorList>
    </citation>
    <scope>NUCLEOTIDE SEQUENCE [LARGE SCALE GENOMIC DNA]</scope>
    <source>
        <strain evidence="2 3">PJ-16</strain>
    </source>
</reference>
<dbReference type="Pfam" id="PF00535">
    <property type="entry name" value="Glycos_transf_2"/>
    <property type="match status" value="1"/>
</dbReference>
<dbReference type="Gene3D" id="3.90.550.10">
    <property type="entry name" value="Spore Coat Polysaccharide Biosynthesis Protein SpsA, Chain A"/>
    <property type="match status" value="1"/>
</dbReference>
<feature type="domain" description="Glycosyltransferase 2-like" evidence="1">
    <location>
        <begin position="6"/>
        <end position="154"/>
    </location>
</feature>
<dbReference type="GO" id="GO:0016758">
    <property type="term" value="F:hexosyltransferase activity"/>
    <property type="evidence" value="ECO:0007669"/>
    <property type="project" value="UniProtKB-ARBA"/>
</dbReference>
<sequence>MYDISVILACNRIDQYTSVAVSSVLASIDVNLELILVANGDRCEEVWAYFNSEYGNLANVQILKSPIGQLSFALNFGITFSRSDYIGRMDADDVCMPERFSKQLSYLKEKNLDVLGADIILIDSDGNTIGERRYPKGNSIGFRLFIGAPFCHPSVIFKKRVLIANRGYNSGYNSEDYDLWLRLHRGRVRWENLDEKLLLYRVHNNSTQGSALAYAEVCGYFLREFLISKGMQKLFFLGGGLYSLLKFVLRARK</sequence>
<organism evidence="2 3">
    <name type="scientific">Marinobacter panjinensis</name>
    <dbReference type="NCBI Taxonomy" id="2576384"/>
    <lineage>
        <taxon>Bacteria</taxon>
        <taxon>Pseudomonadati</taxon>
        <taxon>Pseudomonadota</taxon>
        <taxon>Gammaproteobacteria</taxon>
        <taxon>Pseudomonadales</taxon>
        <taxon>Marinobacteraceae</taxon>
        <taxon>Marinobacter</taxon>
    </lineage>
</organism>
<keyword evidence="3" id="KW-1185">Reference proteome</keyword>
<dbReference type="SUPFAM" id="SSF53448">
    <property type="entry name" value="Nucleotide-diphospho-sugar transferases"/>
    <property type="match status" value="1"/>
</dbReference>
<dbReference type="InterPro" id="IPR001173">
    <property type="entry name" value="Glyco_trans_2-like"/>
</dbReference>
<dbReference type="PANTHER" id="PTHR22916:SF3">
    <property type="entry name" value="UDP-GLCNAC:BETAGAL BETA-1,3-N-ACETYLGLUCOSAMINYLTRANSFERASE-LIKE PROTEIN 1"/>
    <property type="match status" value="1"/>
</dbReference>